<sequence>MQNFTFGRKGTNWFLFAFVLLIGTLPSFGQADCPDPDNFSFSQTQTVCFTQTVSELNTDGYPVYQTDENENDTQIIPEDELLVDGEIYYVGGESGQCERIAITVTVESVERPLNDVTNNQANGFEITSCTPADFNAEDLAELFDETIGGYNIEVYDSEFGTSPMADGDNLLPGGSYYVAQVPGTNVPGCPSLRTAVGFNPNQIEAPTAATEQSFCEDATVADLEAAGTYDDTQAIRWYRSQNANSPLADNTELINGATYYVGQVVNERGSPLPPCETPSEDRAAVMVTLGEPIENTPISAEVCTSQILPNPTAADFEDFYRGLLGNVEGGSFTRDFEDLVDQYENNPIGTFTNTYTSSEECESTEVTVEITDTEDANAGGFDNFTLTCATEESFDLQTLENTDDNATGGGTFSGTGVENNQFDVSVGPGVYPITYTVNDESADCITPDTESTTTFEITINDNPQEVDDISTVICSDDLLGNPTANDVRTYLRNLISSRTDLPLDGTFTNNTPEDIFDQFQEDRFQRFVSSYTVDTNCGEVTVGITIDIFESEDAEAGEIDDFTIACDAQNIIVLDESLLDETATRNGSFSAAEGVLNDEGNFDPSIGPGTYTITYSVDDNANPCITPNTSDATEFTIEVEESNQVSTVSETFCVSEIQELLESEDDLETILEGILGQPVDTDGTFEPGLDELEADLLSFFFNPSLSFDTFEATYTTDCSATDIELTIIKDGDAEAGEIDDIDIACFATDVVALDNSLLDNTATPNGVFTAEEDVLNEDGNFDPSLATPGTPYTITYSVDENSSDCVNPGTSDFTTFTITISEELAEQPDDIFNTICSEDLLANPTVNDVRSYLRNLISRRTELPTNGIFTNNSPEEILGQFQQNRFQTFNSVYTVETSCGDVTVDITLDIIESGDANAGEIDDITLVCFDTGEIVLDDSLLDENANPGGTFTAEEGVLNEDGNFDPSIGAGTYTITYSVDDSADCVIEGTSDFTTFDIIVGEDLEELNPVSVVICEDQVLENPSEAQIRSYFTNLVNNNTSLETGGNFDPSPAEILTQFENQNGLGIFETEYTVDTGDCGIVSVMLTAEVTPLQQADAGEFGDIELCTTDDEIQLSAGQTGGIEGGFFTINGEVIEGGIFNPAVMEEGDYDVSYTINEDTACVEGEASTSFTISIFEGPNAGSDLTLSYCETEIEELIANPGEAQNFLITLLENQEEDVDLSGDFDANVEELFAYYNAGDFSEPFVTTYRVSNENCEDTSEISITINEIEEANAGDFENYTFCSTDNDVNLNNEITGTAGGTFTVDGEPIENGIFSPSTFEASIYTITYTVNENIDCVEGEDFTTFQIEVIQGIELGENRSVELCINEVIQNPTVSDVRNYFRNLLGENSEAEGIFNPSIEELRASFQENPINTLTTTFTVENGECSDSVDLSVNIVATEEAEAGEIDPLTICDTTEDIDLFSLISDEANENGYFEGYEDGIFSPSMMDAGSYEITYTVDSTTACVEGEDSTTFTIEILQGADAGEDMDVTVCSNDGQQDLFSLISADADMDGEFTLDGDVIADGIMDPSQFETGTYEVIYSVTAEGDECGGDDSATITITLGNAPDAPTTGEAIAFCAIDGETATRLEADGTNLTWYSDAELSMMVSEEDLLVDGDYYVTQSSDEGCESEAAVLTVNIVDSPAPTISSDYELCEFDNPTIADLSAEINESGEITWYESADSMTALSNNATLTDGTTYYATLISDNGCESSERLAVTVTLEDCALLFPEAITPNGDGRNDRFVIENIEREYPNFNITIFNRWGNAIYKGNASTPTWDGTSNQSGSLGDDVLPVGVYFYVVDFNDGSTEPRQGKVYLNR</sequence>
<evidence type="ECO:0000313" key="5">
    <source>
        <dbReference type="Proteomes" id="UP000232673"/>
    </source>
</evidence>
<reference evidence="4 5" key="1">
    <citation type="submission" date="2015-10" db="EMBL/GenBank/DDBJ databases">
        <title>Draft genome sequence of Salegentibacter salinarum KCTC 12975.</title>
        <authorList>
            <person name="Lin W."/>
            <person name="Zheng Q."/>
        </authorList>
    </citation>
    <scope>NUCLEOTIDE SEQUENCE [LARGE SCALE GENOMIC DNA]</scope>
    <source>
        <strain evidence="4 5">KCTC 12975</strain>
    </source>
</reference>
<comment type="caution">
    <text evidence="4">The sequence shown here is derived from an EMBL/GenBank/DDBJ whole genome shotgun (WGS) entry which is preliminary data.</text>
</comment>
<feature type="chain" id="PRO_5014968310" description="Ig-like domain-containing protein" evidence="2">
    <location>
        <begin position="32"/>
        <end position="1858"/>
    </location>
</feature>
<dbReference type="InterPro" id="IPR044023">
    <property type="entry name" value="Ig_7"/>
</dbReference>
<feature type="signal peptide" evidence="2">
    <location>
        <begin position="1"/>
        <end position="31"/>
    </location>
</feature>
<organism evidence="4 5">
    <name type="scientific">Salegentibacter salinarum</name>
    <dbReference type="NCBI Taxonomy" id="447422"/>
    <lineage>
        <taxon>Bacteria</taxon>
        <taxon>Pseudomonadati</taxon>
        <taxon>Bacteroidota</taxon>
        <taxon>Flavobacteriia</taxon>
        <taxon>Flavobacteriales</taxon>
        <taxon>Flavobacteriaceae</taxon>
        <taxon>Salegentibacter</taxon>
    </lineage>
</organism>
<dbReference type="InterPro" id="IPR026341">
    <property type="entry name" value="T9SS_type_B"/>
</dbReference>
<protein>
    <recommendedName>
        <fullName evidence="3">Ig-like domain-containing protein</fullName>
    </recommendedName>
</protein>
<feature type="region of interest" description="Disordered" evidence="1">
    <location>
        <begin position="400"/>
        <end position="419"/>
    </location>
</feature>
<name>A0A2N0TP17_9FLAO</name>
<dbReference type="Pfam" id="PF13585">
    <property type="entry name" value="CHU_C"/>
    <property type="match status" value="1"/>
</dbReference>
<evidence type="ECO:0000256" key="2">
    <source>
        <dbReference type="SAM" id="SignalP"/>
    </source>
</evidence>
<evidence type="ECO:0000259" key="3">
    <source>
        <dbReference type="Pfam" id="PF19081"/>
    </source>
</evidence>
<dbReference type="NCBIfam" id="TIGR04131">
    <property type="entry name" value="Bac_Flav_CTERM"/>
    <property type="match status" value="1"/>
</dbReference>
<keyword evidence="2" id="KW-0732">Signal</keyword>
<gene>
    <name evidence="4" type="ORF">APR41_09085</name>
</gene>
<dbReference type="EMBL" id="LKTS01000046">
    <property type="protein sequence ID" value="PKD16485.1"/>
    <property type="molecule type" value="Genomic_DNA"/>
</dbReference>
<dbReference type="Proteomes" id="UP000232673">
    <property type="component" value="Unassembled WGS sequence"/>
</dbReference>
<feature type="domain" description="Ig-like" evidence="3">
    <location>
        <begin position="1684"/>
        <end position="1760"/>
    </location>
</feature>
<dbReference type="RefSeq" id="WP_079712938.1">
    <property type="nucleotide sequence ID" value="NZ_FUZC01000006.1"/>
</dbReference>
<dbReference type="STRING" id="447422.SAMN05660903_01851"/>
<dbReference type="OrthoDB" id="1236981at2"/>
<proteinExistence type="predicted"/>
<keyword evidence="5" id="KW-1185">Reference proteome</keyword>
<evidence type="ECO:0000256" key="1">
    <source>
        <dbReference type="SAM" id="MobiDB-lite"/>
    </source>
</evidence>
<evidence type="ECO:0000313" key="4">
    <source>
        <dbReference type="EMBL" id="PKD16485.1"/>
    </source>
</evidence>
<accession>A0A2N0TP17</accession>
<dbReference type="Pfam" id="PF19081">
    <property type="entry name" value="Ig_7"/>
    <property type="match status" value="1"/>
</dbReference>